<accession>A0A6J6PH88</accession>
<organism evidence="3">
    <name type="scientific">freshwater metagenome</name>
    <dbReference type="NCBI Taxonomy" id="449393"/>
    <lineage>
        <taxon>unclassified sequences</taxon>
        <taxon>metagenomes</taxon>
        <taxon>ecological metagenomes</taxon>
    </lineage>
</organism>
<dbReference type="EMBL" id="CAEZXM010000171">
    <property type="protein sequence ID" value="CAB4695778.1"/>
    <property type="molecule type" value="Genomic_DNA"/>
</dbReference>
<dbReference type="InterPro" id="IPR036188">
    <property type="entry name" value="FAD/NAD-bd_sf"/>
</dbReference>
<dbReference type="AlphaFoldDB" id="A0A6J6PH88"/>
<sequence>MFRDGALLGPADLARLDPQLGDELDRLEDFFASVAAGISDAAHPAQHPQAAHYDSLSAADIVDQLELGELARLFATRNMQGEFAAEPHEVSALFVAQQRALYEAAATPHGEVVAQRIVGGVSGVTAGLASALPQGMIRFGETVDAITIDETGAHVRAGANSYHADQVVLACSLVPLRAVAFDPPLPPELAAAVHGLGYGRVTKTALQYPERVWPAGYATTTGRAQRVYEPTVGHPAESGILMGYTGGEGGTRLADLAESERMHEIELSQREMYPALPPPLGGFSQAWSGLPLFGGSYAVYRPGEITRFWDVLRRPHGCIHFAGEHTATWTGYLEGAVESGETVASRLLANR</sequence>
<feature type="domain" description="Amine oxidase" evidence="2">
    <location>
        <begin position="43"/>
        <end position="348"/>
    </location>
</feature>
<comment type="similarity">
    <text evidence="1">Belongs to the flavin monoamine oxidase family.</text>
</comment>
<evidence type="ECO:0000256" key="1">
    <source>
        <dbReference type="ARBA" id="ARBA00005995"/>
    </source>
</evidence>
<dbReference type="GO" id="GO:0016491">
    <property type="term" value="F:oxidoreductase activity"/>
    <property type="evidence" value="ECO:0007669"/>
    <property type="project" value="InterPro"/>
</dbReference>
<name>A0A6J6PH88_9ZZZZ</name>
<gene>
    <name evidence="3" type="ORF">UFOPK2366_00994</name>
</gene>
<reference evidence="3" key="1">
    <citation type="submission" date="2020-05" db="EMBL/GenBank/DDBJ databases">
        <authorList>
            <person name="Chiriac C."/>
            <person name="Salcher M."/>
            <person name="Ghai R."/>
            <person name="Kavagutti S V."/>
        </authorList>
    </citation>
    <scope>NUCLEOTIDE SEQUENCE</scope>
</reference>
<dbReference type="SUPFAM" id="SSF54373">
    <property type="entry name" value="FAD-linked reductases, C-terminal domain"/>
    <property type="match status" value="1"/>
</dbReference>
<evidence type="ECO:0000259" key="2">
    <source>
        <dbReference type="Pfam" id="PF01593"/>
    </source>
</evidence>
<protein>
    <submittedName>
        <fullName evidence="3">Unannotated protein</fullName>
    </submittedName>
</protein>
<dbReference type="Pfam" id="PF01593">
    <property type="entry name" value="Amino_oxidase"/>
    <property type="match status" value="1"/>
</dbReference>
<dbReference type="PANTHER" id="PTHR43563:SF1">
    <property type="entry name" value="AMINE OXIDASE [FLAVIN-CONTAINING] B"/>
    <property type="match status" value="1"/>
</dbReference>
<dbReference type="InterPro" id="IPR002937">
    <property type="entry name" value="Amino_oxidase"/>
</dbReference>
<dbReference type="Gene3D" id="3.50.50.60">
    <property type="entry name" value="FAD/NAD(P)-binding domain"/>
    <property type="match status" value="1"/>
</dbReference>
<evidence type="ECO:0000313" key="3">
    <source>
        <dbReference type="EMBL" id="CAB4695778.1"/>
    </source>
</evidence>
<dbReference type="PANTHER" id="PTHR43563">
    <property type="entry name" value="AMINE OXIDASE"/>
    <property type="match status" value="1"/>
</dbReference>
<proteinExistence type="inferred from homology"/>
<dbReference type="InterPro" id="IPR050703">
    <property type="entry name" value="Flavin_MAO"/>
</dbReference>
<dbReference type="SUPFAM" id="SSF51905">
    <property type="entry name" value="FAD/NAD(P)-binding domain"/>
    <property type="match status" value="1"/>
</dbReference>